<geneLocation type="chloroplast" evidence="11"/>
<dbReference type="Gene3D" id="3.30.1140.32">
    <property type="entry name" value="Ribosomal protein S3, C-terminal domain"/>
    <property type="match status" value="1"/>
</dbReference>
<feature type="domain" description="KH type-2" evidence="10">
    <location>
        <begin position="40"/>
        <end position="133"/>
    </location>
</feature>
<dbReference type="HAMAP" id="MF_01309_B">
    <property type="entry name" value="Ribosomal_uS3_B"/>
    <property type="match status" value="1"/>
</dbReference>
<dbReference type="SUPFAM" id="SSF54814">
    <property type="entry name" value="Prokaryotic type KH domain (KH-domain type II)"/>
    <property type="match status" value="1"/>
</dbReference>
<comment type="subunit">
    <text evidence="7 9">Part of the 30S ribosomal subunit.</text>
</comment>
<dbReference type="AlphaFoldDB" id="A0A386AZQ4"/>
<dbReference type="PROSITE" id="PS50823">
    <property type="entry name" value="KH_TYPE_2"/>
    <property type="match status" value="1"/>
</dbReference>
<accession>A0A386AZQ4</accession>
<evidence type="ECO:0000256" key="1">
    <source>
        <dbReference type="ARBA" id="ARBA00010761"/>
    </source>
</evidence>
<evidence type="ECO:0000256" key="9">
    <source>
        <dbReference type="RuleBase" id="RU003626"/>
    </source>
</evidence>
<reference evidence="11" key="2">
    <citation type="journal article" date="2019" name="Mol. Phylogenet. Evol.">
        <title>Reassessment of the classification of bryopsidales (chlorophyta) based on chloroplast phylogenomic analyses.</title>
        <authorList>
            <person name="Cremen M.C."/>
            <person name="Leliaert F."/>
            <person name="West J."/>
            <person name="Lam D.W."/>
            <person name="Shimada S."/>
            <person name="Lopez-Bautista J.M."/>
            <person name="Verbruggen H."/>
        </authorList>
    </citation>
    <scope>NUCLEOTIDE SEQUENCE</scope>
</reference>
<dbReference type="GO" id="GO:0019843">
    <property type="term" value="F:rRNA binding"/>
    <property type="evidence" value="ECO:0007669"/>
    <property type="project" value="UniProtKB-UniRule"/>
</dbReference>
<evidence type="ECO:0000256" key="8">
    <source>
        <dbReference type="RuleBase" id="RU003624"/>
    </source>
</evidence>
<keyword evidence="2 7" id="KW-0699">rRNA-binding</keyword>
<dbReference type="PROSITE" id="PS00548">
    <property type="entry name" value="RIBOSOMAL_S3"/>
    <property type="match status" value="1"/>
</dbReference>
<dbReference type="InterPro" id="IPR005704">
    <property type="entry name" value="Ribosomal_uS3_bac-typ"/>
</dbReference>
<evidence type="ECO:0000256" key="3">
    <source>
        <dbReference type="ARBA" id="ARBA00022884"/>
    </source>
</evidence>
<keyword evidence="4 7" id="KW-0689">Ribosomal protein</keyword>
<dbReference type="GO" id="GO:0006412">
    <property type="term" value="P:translation"/>
    <property type="evidence" value="ECO:0007669"/>
    <property type="project" value="UniProtKB-UniRule"/>
</dbReference>
<dbReference type="PANTHER" id="PTHR11760:SF19">
    <property type="entry name" value="SMALL RIBOSOMAL SUBUNIT PROTEIN US3C"/>
    <property type="match status" value="1"/>
</dbReference>
<dbReference type="PANTHER" id="PTHR11760">
    <property type="entry name" value="30S/40S RIBOSOMAL PROTEIN S3"/>
    <property type="match status" value="1"/>
</dbReference>
<dbReference type="InterPro" id="IPR018280">
    <property type="entry name" value="Ribosomal_uS3_CS"/>
</dbReference>
<dbReference type="InterPro" id="IPR036419">
    <property type="entry name" value="Ribosomal_S3_C_sf"/>
</dbReference>
<gene>
    <name evidence="7 11" type="primary">rps3</name>
</gene>
<keyword evidence="5 7" id="KW-0687">Ribonucleoprotein</keyword>
<evidence type="ECO:0000259" key="10">
    <source>
        <dbReference type="PROSITE" id="PS50823"/>
    </source>
</evidence>
<dbReference type="InterPro" id="IPR015946">
    <property type="entry name" value="KH_dom-like_a/b"/>
</dbReference>
<comment type="similarity">
    <text evidence="1 7 8">Belongs to the universal ribosomal protein uS3 family.</text>
</comment>
<dbReference type="InterPro" id="IPR004044">
    <property type="entry name" value="KH_dom_type_2"/>
</dbReference>
<dbReference type="EMBL" id="MH591104">
    <property type="protein sequence ID" value="AYC64926.1"/>
    <property type="molecule type" value="Genomic_DNA"/>
</dbReference>
<sequence>MGQKVHPVGFRLGITRSHLSNWFIKKQTAYSKYLFEDDFLRKELLKKYNNVGFEKIEISRRIKNHIELSLYVEKPNEFAGRKIENLRKFKDEVKKMIYDYRKSKFYRTNFCNNLTNEEKNSKIIIAINIKKYSMNNACSIADFLIELLENRFSYRSALNLLLKKKLKKTYKGIKIKISGRLNGAEIARKEWIHEGRLPLQTLNADIDYAFKKAYTIYGILGVKIWIFK</sequence>
<dbReference type="GO" id="GO:0003735">
    <property type="term" value="F:structural constituent of ribosome"/>
    <property type="evidence" value="ECO:0007669"/>
    <property type="project" value="InterPro"/>
</dbReference>
<keyword evidence="3 7" id="KW-0694">RNA-binding</keyword>
<dbReference type="InterPro" id="IPR001351">
    <property type="entry name" value="Ribosomal_uS3_C"/>
</dbReference>
<dbReference type="GeneID" id="38278764"/>
<evidence type="ECO:0000313" key="11">
    <source>
        <dbReference type="EMBL" id="AYC64926.1"/>
    </source>
</evidence>
<reference evidence="11" key="1">
    <citation type="submission" date="2018-07" db="EMBL/GenBank/DDBJ databases">
        <authorList>
            <person name="Quirk P.G."/>
            <person name="Krulwich T.A."/>
        </authorList>
    </citation>
    <scope>NUCLEOTIDE SEQUENCE</scope>
</reference>
<protein>
    <recommendedName>
        <fullName evidence="6 7">Small ribosomal subunit protein uS3c</fullName>
    </recommendedName>
</protein>
<dbReference type="Pfam" id="PF00189">
    <property type="entry name" value="Ribosomal_S3_C"/>
    <property type="match status" value="1"/>
</dbReference>
<dbReference type="CDD" id="cd02412">
    <property type="entry name" value="KH-II_30S_S3"/>
    <property type="match status" value="1"/>
</dbReference>
<comment type="subcellular location">
    <subcellularLocation>
        <location evidence="7 9">Plastid</location>
        <location evidence="7 9">Chloroplast</location>
    </subcellularLocation>
</comment>
<name>A0A386AZQ4_9CHLO</name>
<dbReference type="RefSeq" id="YP_009518964.1">
    <property type="nucleotide sequence ID" value="NC_039521.1"/>
</dbReference>
<proteinExistence type="inferred from homology"/>
<dbReference type="InterPro" id="IPR009019">
    <property type="entry name" value="KH_sf_prok-type"/>
</dbReference>
<keyword evidence="9 11" id="KW-0934">Plastid</keyword>
<evidence type="ECO:0000256" key="6">
    <source>
        <dbReference type="ARBA" id="ARBA00035154"/>
    </source>
</evidence>
<dbReference type="GO" id="GO:0009507">
    <property type="term" value="C:chloroplast"/>
    <property type="evidence" value="ECO:0007669"/>
    <property type="project" value="UniProtKB-SubCell"/>
</dbReference>
<organism evidence="11">
    <name type="scientific">Boodleopsis sp. H.0758</name>
    <dbReference type="NCBI Taxonomy" id="2320802"/>
    <lineage>
        <taxon>Eukaryota</taxon>
        <taxon>Viridiplantae</taxon>
        <taxon>Chlorophyta</taxon>
        <taxon>core chlorophytes</taxon>
        <taxon>Ulvophyceae</taxon>
        <taxon>TCBD clade</taxon>
        <taxon>Bryopsidales</taxon>
        <taxon>Halimedineae</taxon>
        <taxon>Halimedaceae</taxon>
        <taxon>Rhipileae</taxon>
        <taxon>Boodleopsis</taxon>
    </lineage>
</organism>
<dbReference type="Gene3D" id="3.30.300.20">
    <property type="match status" value="1"/>
</dbReference>
<dbReference type="GO" id="GO:0022627">
    <property type="term" value="C:cytosolic small ribosomal subunit"/>
    <property type="evidence" value="ECO:0007669"/>
    <property type="project" value="TreeGrafter"/>
</dbReference>
<dbReference type="SUPFAM" id="SSF54821">
    <property type="entry name" value="Ribosomal protein S3 C-terminal domain"/>
    <property type="match status" value="1"/>
</dbReference>
<evidence type="ECO:0000256" key="4">
    <source>
        <dbReference type="ARBA" id="ARBA00022980"/>
    </source>
</evidence>
<evidence type="ECO:0000256" key="2">
    <source>
        <dbReference type="ARBA" id="ARBA00022730"/>
    </source>
</evidence>
<evidence type="ECO:0000256" key="7">
    <source>
        <dbReference type="HAMAP-Rule" id="MF_01309"/>
    </source>
</evidence>
<evidence type="ECO:0000256" key="5">
    <source>
        <dbReference type="ARBA" id="ARBA00023274"/>
    </source>
</evidence>
<keyword evidence="9 11" id="KW-0150">Chloroplast</keyword>
<dbReference type="InterPro" id="IPR057258">
    <property type="entry name" value="Ribosomal_uS3"/>
</dbReference>
<dbReference type="NCBIfam" id="TIGR01009">
    <property type="entry name" value="rpsC_bact"/>
    <property type="match status" value="1"/>
</dbReference>